<comment type="caution">
    <text evidence="1">The sequence shown here is derived from an EMBL/GenBank/DDBJ whole genome shotgun (WGS) entry which is preliminary data.</text>
</comment>
<organism evidence="1 2">
    <name type="scientific">Toxoplasma gondii FOU</name>
    <dbReference type="NCBI Taxonomy" id="943167"/>
    <lineage>
        <taxon>Eukaryota</taxon>
        <taxon>Sar</taxon>
        <taxon>Alveolata</taxon>
        <taxon>Apicomplexa</taxon>
        <taxon>Conoidasida</taxon>
        <taxon>Coccidia</taxon>
        <taxon>Eucoccidiorida</taxon>
        <taxon>Eimeriorina</taxon>
        <taxon>Sarcocystidae</taxon>
        <taxon>Toxoplasma</taxon>
    </lineage>
</organism>
<accession>A0A086LEX6</accession>
<dbReference type="VEuPathDB" id="ToxoDB:TGFOU_233410A"/>
<evidence type="ECO:0000313" key="2">
    <source>
        <dbReference type="Proteomes" id="UP000028838"/>
    </source>
</evidence>
<proteinExistence type="predicted"/>
<dbReference type="AlphaFoldDB" id="A0A086LEX6"/>
<dbReference type="EMBL" id="AEYH02000363">
    <property type="protein sequence ID" value="KFG55194.1"/>
    <property type="molecule type" value="Genomic_DNA"/>
</dbReference>
<name>A0A086LEX6_TOXGO</name>
<protein>
    <submittedName>
        <fullName evidence="1">Sof1 family domain-containing protein</fullName>
    </submittedName>
</protein>
<reference evidence="1 2" key="1">
    <citation type="submission" date="2014-07" db="EMBL/GenBank/DDBJ databases">
        <authorList>
            <person name="Sibley D."/>
            <person name="Venepally P."/>
            <person name="Karamycheva S."/>
            <person name="Hadjithomas M."/>
            <person name="Khan A."/>
            <person name="Brunk B."/>
            <person name="Roos D."/>
            <person name="Caler E."/>
            <person name="Lorenzi H."/>
        </authorList>
    </citation>
    <scope>NUCLEOTIDE SEQUENCE [LARGE SCALE GENOMIC DNA]</scope>
    <source>
        <strain evidence="1 2">FOU</strain>
    </source>
</reference>
<feature type="non-terminal residue" evidence="1">
    <location>
        <position position="38"/>
    </location>
</feature>
<dbReference type="Proteomes" id="UP000028838">
    <property type="component" value="Unassembled WGS sequence"/>
</dbReference>
<gene>
    <name evidence="1" type="ORF">TGFOU_233410A</name>
</gene>
<sequence>MVKVKVIHRNPADYVQQKPGQLQRVVRNFDPQMHPFER</sequence>
<evidence type="ECO:0000313" key="1">
    <source>
        <dbReference type="EMBL" id="KFG55194.1"/>
    </source>
</evidence>